<accession>A0A1M5QTA6</accession>
<dbReference type="AlphaFoldDB" id="A0A1M5QTA6"/>
<dbReference type="Pfam" id="PF04052">
    <property type="entry name" value="TolB_N"/>
    <property type="match status" value="1"/>
</dbReference>
<feature type="chain" id="PRO_5013064773" evidence="1">
    <location>
        <begin position="34"/>
        <end position="187"/>
    </location>
</feature>
<protein>
    <submittedName>
        <fullName evidence="3">TolB amino-terminal domain-containing protein</fullName>
    </submittedName>
</protein>
<feature type="signal peptide" evidence="1">
    <location>
        <begin position="1"/>
        <end position="33"/>
    </location>
</feature>
<dbReference type="InterPro" id="IPR007195">
    <property type="entry name" value="TolB_N"/>
</dbReference>
<sequence length="187" mass="20647">MFQERAASRLCTLTRRHAVYFAAAAGVAMFANAAARADFFRQQPVIRYFQPVLIALPDFLAGSPADAETAHAISQIIATDLKHSGVFVPIDQATFFEKNVNVDVLPQFADWRAIKAQELVTGRVTHQPDARIKVEFRLWDVFGGVQLAGQQYFSAPEDFSRIGHMISDTIYERLTGKKGTLGSSASP</sequence>
<evidence type="ECO:0000313" key="4">
    <source>
        <dbReference type="Proteomes" id="UP000190675"/>
    </source>
</evidence>
<feature type="domain" description="TolB N-terminal" evidence="2">
    <location>
        <begin position="50"/>
        <end position="146"/>
    </location>
</feature>
<organism evidence="3 4">
    <name type="scientific">Bradyrhizobium erythrophlei</name>
    <dbReference type="NCBI Taxonomy" id="1437360"/>
    <lineage>
        <taxon>Bacteria</taxon>
        <taxon>Pseudomonadati</taxon>
        <taxon>Pseudomonadota</taxon>
        <taxon>Alphaproteobacteria</taxon>
        <taxon>Hyphomicrobiales</taxon>
        <taxon>Nitrobacteraceae</taxon>
        <taxon>Bradyrhizobium</taxon>
    </lineage>
</organism>
<dbReference type="Gene3D" id="3.40.50.10070">
    <property type="entry name" value="TolB, N-terminal domain"/>
    <property type="match status" value="1"/>
</dbReference>
<keyword evidence="1" id="KW-0732">Signal</keyword>
<dbReference type="GO" id="GO:0042597">
    <property type="term" value="C:periplasmic space"/>
    <property type="evidence" value="ECO:0007669"/>
    <property type="project" value="InterPro"/>
</dbReference>
<dbReference type="RefSeq" id="WP_244567630.1">
    <property type="nucleotide sequence ID" value="NZ_LT670818.1"/>
</dbReference>
<dbReference type="SUPFAM" id="SSF52964">
    <property type="entry name" value="TolB, N-terminal domain"/>
    <property type="match status" value="1"/>
</dbReference>
<reference evidence="3 4" key="1">
    <citation type="submission" date="2016-11" db="EMBL/GenBank/DDBJ databases">
        <authorList>
            <person name="Jaros S."/>
            <person name="Januszkiewicz K."/>
            <person name="Wedrychowicz H."/>
        </authorList>
    </citation>
    <scope>NUCLEOTIDE SEQUENCE [LARGE SCALE GENOMIC DNA]</scope>
    <source>
        <strain evidence="3 4">GAS242</strain>
    </source>
</reference>
<evidence type="ECO:0000313" key="3">
    <source>
        <dbReference type="EMBL" id="SHH17106.1"/>
    </source>
</evidence>
<dbReference type="GO" id="GO:0015031">
    <property type="term" value="P:protein transport"/>
    <property type="evidence" value="ECO:0007669"/>
    <property type="project" value="InterPro"/>
</dbReference>
<evidence type="ECO:0000259" key="2">
    <source>
        <dbReference type="Pfam" id="PF04052"/>
    </source>
</evidence>
<name>A0A1M5QTA6_9BRAD</name>
<evidence type="ECO:0000256" key="1">
    <source>
        <dbReference type="SAM" id="SignalP"/>
    </source>
</evidence>
<gene>
    <name evidence="3" type="ORF">SAMN05444169_6130</name>
</gene>
<dbReference type="Proteomes" id="UP000190675">
    <property type="component" value="Chromosome I"/>
</dbReference>
<dbReference type="EMBL" id="LT670818">
    <property type="protein sequence ID" value="SHH17106.1"/>
    <property type="molecule type" value="Genomic_DNA"/>
</dbReference>
<proteinExistence type="predicted"/>